<dbReference type="AlphaFoldDB" id="A0A833L2W8"/>
<dbReference type="EMBL" id="WPAF01000028">
    <property type="protein sequence ID" value="KAF0133368.1"/>
    <property type="molecule type" value="Genomic_DNA"/>
</dbReference>
<name>A0A833L2W8_UNCSA</name>
<keyword evidence="1 2" id="KW-0597">Phosphoprotein</keyword>
<dbReference type="PANTHER" id="PTHR44591">
    <property type="entry name" value="STRESS RESPONSE REGULATOR PROTEIN 1"/>
    <property type="match status" value="1"/>
</dbReference>
<organism evidence="4 5">
    <name type="scientific">Candidatus Saganbacteria bacterium</name>
    <dbReference type="NCBI Taxonomy" id="2575572"/>
    <lineage>
        <taxon>Bacteria</taxon>
        <taxon>Bacillati</taxon>
        <taxon>Saganbacteria</taxon>
    </lineage>
</organism>
<evidence type="ECO:0000256" key="1">
    <source>
        <dbReference type="ARBA" id="ARBA00022553"/>
    </source>
</evidence>
<protein>
    <submittedName>
        <fullName evidence="4">Response regulator receiver</fullName>
    </submittedName>
</protein>
<evidence type="ECO:0000259" key="3">
    <source>
        <dbReference type="PROSITE" id="PS50110"/>
    </source>
</evidence>
<dbReference type="InterPro" id="IPR001789">
    <property type="entry name" value="Sig_transdc_resp-reg_receiver"/>
</dbReference>
<feature type="modified residue" description="4-aspartylphosphate" evidence="2">
    <location>
        <position position="64"/>
    </location>
</feature>
<feature type="domain" description="Response regulatory" evidence="3">
    <location>
        <begin position="5"/>
        <end position="131"/>
    </location>
</feature>
<dbReference type="PROSITE" id="PS50110">
    <property type="entry name" value="RESPONSE_REGULATORY"/>
    <property type="match status" value="1"/>
</dbReference>
<evidence type="ECO:0000256" key="2">
    <source>
        <dbReference type="PROSITE-ProRule" id="PRU00169"/>
    </source>
</evidence>
<dbReference type="GO" id="GO:0000160">
    <property type="term" value="P:phosphorelay signal transduction system"/>
    <property type="evidence" value="ECO:0007669"/>
    <property type="project" value="InterPro"/>
</dbReference>
<reference evidence="4 5" key="1">
    <citation type="submission" date="2019-12" db="EMBL/GenBank/DDBJ databases">
        <authorList>
            <person name="Wolfe R."/>
            <person name="Danczak R."/>
            <person name="Wilkins M."/>
        </authorList>
    </citation>
    <scope>NUCLEOTIDE SEQUENCE [LARGE SCALE GENOMIC DNA]</scope>
    <source>
        <strain evidence="4">X2_MaxBin.013</strain>
    </source>
</reference>
<sequence length="161" mass="18934">MTKPLIMVVDDEREYTEKIANVIKSVNKYEVITAYSAKSAFIQLKKHRQLFGIFNNRVRLILLDINMPDMDGLTFLEEMRRKYCGEKIGVIMVTAYEDEDKWDKATSNFVVGYITKPFDPELLLSMIDRFFSHEEAYVDMTIEVFDKHLEKMEESKTQPKT</sequence>
<dbReference type="PANTHER" id="PTHR44591:SF3">
    <property type="entry name" value="RESPONSE REGULATORY DOMAIN-CONTAINING PROTEIN"/>
    <property type="match status" value="1"/>
</dbReference>
<gene>
    <name evidence="4" type="ORF">FD145_1329</name>
</gene>
<proteinExistence type="predicted"/>
<dbReference type="InterPro" id="IPR011006">
    <property type="entry name" value="CheY-like_superfamily"/>
</dbReference>
<dbReference type="CDD" id="cd00156">
    <property type="entry name" value="REC"/>
    <property type="match status" value="1"/>
</dbReference>
<evidence type="ECO:0000313" key="4">
    <source>
        <dbReference type="EMBL" id="KAF0133368.1"/>
    </source>
</evidence>
<dbReference type="InterPro" id="IPR050595">
    <property type="entry name" value="Bact_response_regulator"/>
</dbReference>
<dbReference type="Pfam" id="PF00072">
    <property type="entry name" value="Response_reg"/>
    <property type="match status" value="1"/>
</dbReference>
<comment type="caution">
    <text evidence="4">The sequence shown here is derived from an EMBL/GenBank/DDBJ whole genome shotgun (WGS) entry which is preliminary data.</text>
</comment>
<evidence type="ECO:0000313" key="5">
    <source>
        <dbReference type="Proteomes" id="UP000488506"/>
    </source>
</evidence>
<dbReference type="Proteomes" id="UP000488506">
    <property type="component" value="Unassembled WGS sequence"/>
</dbReference>
<dbReference type="SMART" id="SM00448">
    <property type="entry name" value="REC"/>
    <property type="match status" value="1"/>
</dbReference>
<accession>A0A833L2W8</accession>
<dbReference type="Gene3D" id="3.40.50.2300">
    <property type="match status" value="1"/>
</dbReference>
<dbReference type="SUPFAM" id="SSF52172">
    <property type="entry name" value="CheY-like"/>
    <property type="match status" value="1"/>
</dbReference>